<gene>
    <name evidence="2" type="ORF">EGI31_07220</name>
</gene>
<sequence>MKKIKLVFSLVAALFVASACTDFVEPAIPYNGFETGTYLKTITAPASINFFDLANSPFKVLLECHAVDKINNVKNVDIYVNHRRGNTVTKEVLLTNIDGSAFTTTADSKWPRGTINVPMATTLSKLGFSTTNLRGGDFIEYRLVLTTLDGKTFSNNNMSSNINDPYYASPFFYRVAVVCPSNLAGTYDYTTTNITGSVADGANPAACGTGVSGKVTLTATSTAGEYTVSDGTFGQYACAWNDNPATGSIRFTDACGKIGMKGTDQYGLAYSLTYISNTATELKFKWQNNFGDSGITTLKRSSGSWPNGLN</sequence>
<organism evidence="2 3">
    <name type="scientific">Lacihabitans soyangensis</name>
    <dbReference type="NCBI Taxonomy" id="869394"/>
    <lineage>
        <taxon>Bacteria</taxon>
        <taxon>Pseudomonadati</taxon>
        <taxon>Bacteroidota</taxon>
        <taxon>Cytophagia</taxon>
        <taxon>Cytophagales</taxon>
        <taxon>Leadbetterellaceae</taxon>
        <taxon>Lacihabitans</taxon>
    </lineage>
</organism>
<accession>A0AAE3KS56</accession>
<reference evidence="2 3" key="1">
    <citation type="submission" date="2018-11" db="EMBL/GenBank/DDBJ databases">
        <title>Novel bacteria species description.</title>
        <authorList>
            <person name="Han J.-H."/>
        </authorList>
    </citation>
    <scope>NUCLEOTIDE SEQUENCE [LARGE SCALE GENOMIC DNA]</scope>
    <source>
        <strain evidence="2 3">KCTC23259</strain>
    </source>
</reference>
<dbReference type="Proteomes" id="UP001204144">
    <property type="component" value="Unassembled WGS sequence"/>
</dbReference>
<keyword evidence="1" id="KW-0732">Signal</keyword>
<evidence type="ECO:0000256" key="1">
    <source>
        <dbReference type="SAM" id="SignalP"/>
    </source>
</evidence>
<dbReference type="PROSITE" id="PS51257">
    <property type="entry name" value="PROKAR_LIPOPROTEIN"/>
    <property type="match status" value="1"/>
</dbReference>
<evidence type="ECO:0000313" key="3">
    <source>
        <dbReference type="Proteomes" id="UP001204144"/>
    </source>
</evidence>
<feature type="signal peptide" evidence="1">
    <location>
        <begin position="1"/>
        <end position="19"/>
    </location>
</feature>
<evidence type="ECO:0008006" key="4">
    <source>
        <dbReference type="Google" id="ProtNLM"/>
    </source>
</evidence>
<protein>
    <recommendedName>
        <fullName evidence="4">DUF1735 domain-containing protein</fullName>
    </recommendedName>
</protein>
<comment type="caution">
    <text evidence="2">The sequence shown here is derived from an EMBL/GenBank/DDBJ whole genome shotgun (WGS) entry which is preliminary data.</text>
</comment>
<name>A0AAE3KS56_9BACT</name>
<keyword evidence="3" id="KW-1185">Reference proteome</keyword>
<feature type="chain" id="PRO_5042071126" description="DUF1735 domain-containing protein" evidence="1">
    <location>
        <begin position="20"/>
        <end position="310"/>
    </location>
</feature>
<evidence type="ECO:0000313" key="2">
    <source>
        <dbReference type="EMBL" id="MCP9762743.1"/>
    </source>
</evidence>
<dbReference type="RefSeq" id="WP_255036515.1">
    <property type="nucleotide sequence ID" value="NZ_RJUF01000014.1"/>
</dbReference>
<proteinExistence type="predicted"/>
<dbReference type="EMBL" id="RJUF01000014">
    <property type="protein sequence ID" value="MCP9762743.1"/>
    <property type="molecule type" value="Genomic_DNA"/>
</dbReference>
<dbReference type="AlphaFoldDB" id="A0AAE3KS56"/>